<evidence type="ECO:0000256" key="3">
    <source>
        <dbReference type="ARBA" id="ARBA00010609"/>
    </source>
</evidence>
<keyword evidence="10" id="KW-1133">Transmembrane helix</keyword>
<dbReference type="Pfam" id="PF07731">
    <property type="entry name" value="Cu-oxidase_2"/>
    <property type="match status" value="1"/>
</dbReference>
<organism evidence="19 20">
    <name type="scientific">Petromyzon marinus</name>
    <name type="common">Sea lamprey</name>
    <dbReference type="NCBI Taxonomy" id="7757"/>
    <lineage>
        <taxon>Eukaryota</taxon>
        <taxon>Metazoa</taxon>
        <taxon>Chordata</taxon>
        <taxon>Craniata</taxon>
        <taxon>Vertebrata</taxon>
        <taxon>Cyclostomata</taxon>
        <taxon>Hyperoartia</taxon>
        <taxon>Petromyzontiformes</taxon>
        <taxon>Petromyzontidae</taxon>
        <taxon>Petromyzon</taxon>
    </lineage>
</organism>
<keyword evidence="15" id="KW-0325">Glycoprotein</keyword>
<dbReference type="InterPro" id="IPR045087">
    <property type="entry name" value="Cu-oxidase_fam"/>
</dbReference>
<evidence type="ECO:0000256" key="11">
    <source>
        <dbReference type="ARBA" id="ARBA00023002"/>
    </source>
</evidence>
<keyword evidence="14" id="KW-1015">Disulfide bond</keyword>
<evidence type="ECO:0000313" key="20">
    <source>
        <dbReference type="RefSeq" id="XP_032833701.1"/>
    </source>
</evidence>
<dbReference type="GO" id="GO:0004322">
    <property type="term" value="F:ferroxidase activity"/>
    <property type="evidence" value="ECO:0007669"/>
    <property type="project" value="UniProtKB-EC"/>
</dbReference>
<dbReference type="PANTHER" id="PTHR11709:SF504">
    <property type="entry name" value="PLASTOCYANIN-LIKE DOMAIN-CONTAINING PROTEIN"/>
    <property type="match status" value="1"/>
</dbReference>
<dbReference type="Gene3D" id="2.60.40.420">
    <property type="entry name" value="Cupredoxins - blue copper proteins"/>
    <property type="match status" value="3"/>
</dbReference>
<dbReference type="PROSITE" id="PS00079">
    <property type="entry name" value="MULTICOPPER_OXIDASE1"/>
    <property type="match status" value="2"/>
</dbReference>
<keyword evidence="8 16" id="KW-0732">Signal</keyword>
<keyword evidence="5" id="KW-0813">Transport</keyword>
<dbReference type="InterPro" id="IPR011706">
    <property type="entry name" value="Cu-oxidase_C"/>
</dbReference>
<comment type="subcellular location">
    <subcellularLocation>
        <location evidence="2">Membrane</location>
        <topology evidence="2">Single-pass membrane protein</topology>
    </subcellularLocation>
</comment>
<evidence type="ECO:0000256" key="16">
    <source>
        <dbReference type="SAM" id="SignalP"/>
    </source>
</evidence>
<keyword evidence="11" id="KW-0560">Oxidoreductase</keyword>
<dbReference type="GO" id="GO:0005886">
    <property type="term" value="C:plasma membrane"/>
    <property type="evidence" value="ECO:0007669"/>
    <property type="project" value="TreeGrafter"/>
</dbReference>
<evidence type="ECO:0000256" key="6">
    <source>
        <dbReference type="ARBA" id="ARBA00022692"/>
    </source>
</evidence>
<sequence length="1092" mass="119813">MPLCARAAVVAALAALLVGRVRARDREFHVAVREVDWDYAPGGGSGVSPEQGHAHMYLSQGPARIGSVYRKAVFREYTDSSFSLESPRPAWLGLLGPVLRAEVGDVLRVNLRNLASRPYGLHPHGVFYDKASEGARYPDGTSGDDELDEAVPPGGRHTYLWEVREEFGPTADDPACLTWAYHSHMDASRDIASGLAGALLTCKRGILDPVTSKRRDVDQEFVVMFAIVNENLSWYLGKNIQRFCGSPDSVDTEDEGFVESNQMHAINGLVFGHLPGLEMCVGERVAWHLLAIGGEKDLHTARFHGQTLVLTGGVRVDTVDLFAASFASGDAVPTEVGSWLLTCGVNHHVHAGMQALYTVRDCGRAAPAPAAGGETRRYFVAAEESVWDYGPSGVDAFTGKRLDDPETESATFFERGPTRLGGRYKKARFVGYTDASFTQQTARHAGEQHLGLMGPVLRAQVGDTVVVTFVNRATRPYSIQPHGLLVTKDNEGIVYTDGRSEAQRRASHVPPGGNFTYTWAVPRSAGPAASDPDCLAWMYFSAVDSIRDTNAGLLGPLLVCRPEALEPSGKQKAFDEEFFLLYTVFDENESWYLDDNIEHFAGNASAVDKEDADFQESNKMHAINGFMFGNQPGLSVCQGGRVSWSFLGVGNEVDMHGVFVLGNTLLAGGRRIGSLGLFPHVARTASMVARVAGKFEVGCQTADHYLAGMKQFYSVSRCSGPGTADPGGSRRRRVYYLAAREVDWDYFPDDTWEKERHGDNPEASEAAKFTARGDERIGSVYKKAVYLQYEDATFTKLRGRGPDEEHLGILGPVLRAEVGDELTVVFRNEASRPYSVHAHGVEAAVGDTTATDPGKTHTYRWEVTEASGPGPSDPNCVTWTYYSRVDPVKDLYSGLLGPLVVCEAGVLGAEGRRADVDREFALLFLIYDENLSWYLEDNVRTFCVHPERVDTSDEGFKESNRMHAINGWLYGNARGLRMYRGEKVAWYLLGMGNEVDIHTVHFHGETFLYKKRHDHRGDVHELFPGTSDSVEMRPRNPGTWLLHCHLTEHIYAGMETTYHILEGNAGGALRPMTAAGVTILALLPALAAVADV</sequence>
<comment type="cofactor">
    <cofactor evidence="1">
        <name>Cu cation</name>
        <dbReference type="ChEBI" id="CHEBI:23378"/>
    </cofactor>
</comment>
<dbReference type="EC" id="1.16.3.1" evidence="4"/>
<keyword evidence="19" id="KW-1185">Reference proteome</keyword>
<feature type="domain" description="Plastocyanin-like" evidence="18">
    <location>
        <begin position="809"/>
        <end position="868"/>
    </location>
</feature>
<dbReference type="AlphaFoldDB" id="A0AAJ7UED4"/>
<accession>A0AAJ7UED4</accession>
<evidence type="ECO:0000256" key="13">
    <source>
        <dbReference type="ARBA" id="ARBA00023136"/>
    </source>
</evidence>
<keyword evidence="12" id="KW-0406">Ion transport</keyword>
<dbReference type="PROSITE" id="PS00080">
    <property type="entry name" value="MULTICOPPER_OXIDASE2"/>
    <property type="match status" value="1"/>
</dbReference>
<reference evidence="20" key="1">
    <citation type="submission" date="2025-08" db="UniProtKB">
        <authorList>
            <consortium name="RefSeq"/>
        </authorList>
    </citation>
    <scope>IDENTIFICATION</scope>
    <source>
        <tissue evidence="20">Sperm</tissue>
    </source>
</reference>
<evidence type="ECO:0000256" key="7">
    <source>
        <dbReference type="ARBA" id="ARBA00022723"/>
    </source>
</evidence>
<evidence type="ECO:0000256" key="5">
    <source>
        <dbReference type="ARBA" id="ARBA00022448"/>
    </source>
</evidence>
<comment type="similarity">
    <text evidence="3">Belongs to the multicopper oxidase family.</text>
</comment>
<evidence type="ECO:0000256" key="4">
    <source>
        <dbReference type="ARBA" id="ARBA00013107"/>
    </source>
</evidence>
<evidence type="ECO:0000256" key="1">
    <source>
        <dbReference type="ARBA" id="ARBA00001935"/>
    </source>
</evidence>
<evidence type="ECO:0000256" key="2">
    <source>
        <dbReference type="ARBA" id="ARBA00004167"/>
    </source>
</evidence>
<dbReference type="InterPro" id="IPR002355">
    <property type="entry name" value="Cu_oxidase_Cu_BS"/>
</dbReference>
<dbReference type="GO" id="GO:0005507">
    <property type="term" value="F:copper ion binding"/>
    <property type="evidence" value="ECO:0007669"/>
    <property type="project" value="InterPro"/>
</dbReference>
<dbReference type="KEGG" id="pmrn:116956302"/>
<protein>
    <recommendedName>
        <fullName evidence="4">ferroxidase</fullName>
        <ecNumber evidence="4">1.16.3.1</ecNumber>
    </recommendedName>
</protein>
<evidence type="ECO:0000259" key="17">
    <source>
        <dbReference type="Pfam" id="PF07731"/>
    </source>
</evidence>
<evidence type="ECO:0000256" key="9">
    <source>
        <dbReference type="ARBA" id="ARBA00022737"/>
    </source>
</evidence>
<dbReference type="SUPFAM" id="SSF49503">
    <property type="entry name" value="Cupredoxins"/>
    <property type="match status" value="6"/>
</dbReference>
<dbReference type="InterPro" id="IPR033138">
    <property type="entry name" value="Cu_oxidase_CS"/>
</dbReference>
<evidence type="ECO:0000256" key="15">
    <source>
        <dbReference type="ARBA" id="ARBA00023180"/>
    </source>
</evidence>
<keyword evidence="9" id="KW-0677">Repeat</keyword>
<dbReference type="PANTHER" id="PTHR11709">
    <property type="entry name" value="MULTI-COPPER OXIDASE"/>
    <property type="match status" value="1"/>
</dbReference>
<dbReference type="InterPro" id="IPR011707">
    <property type="entry name" value="Cu-oxidase-like_N"/>
</dbReference>
<proteinExistence type="inferred from homology"/>
<keyword evidence="13" id="KW-0472">Membrane</keyword>
<dbReference type="RefSeq" id="XP_032833701.1">
    <property type="nucleotide sequence ID" value="XM_032977810.1"/>
</dbReference>
<feature type="signal peptide" evidence="16">
    <location>
        <begin position="1"/>
        <end position="23"/>
    </location>
</feature>
<dbReference type="GO" id="GO:0006826">
    <property type="term" value="P:iron ion transport"/>
    <property type="evidence" value="ECO:0007669"/>
    <property type="project" value="TreeGrafter"/>
</dbReference>
<gene>
    <name evidence="20" type="primary">LOC116956302</name>
</gene>
<dbReference type="Proteomes" id="UP001318040">
    <property type="component" value="Chromosome 64"/>
</dbReference>
<evidence type="ECO:0000256" key="12">
    <source>
        <dbReference type="ARBA" id="ARBA00023065"/>
    </source>
</evidence>
<evidence type="ECO:0000256" key="10">
    <source>
        <dbReference type="ARBA" id="ARBA00022989"/>
    </source>
</evidence>
<keyword evidence="6" id="KW-0812">Transmembrane</keyword>
<dbReference type="GeneID" id="116956302"/>
<feature type="domain" description="Plastocyanin-like" evidence="18">
    <location>
        <begin position="94"/>
        <end position="200"/>
    </location>
</feature>
<evidence type="ECO:0000259" key="18">
    <source>
        <dbReference type="Pfam" id="PF07732"/>
    </source>
</evidence>
<evidence type="ECO:0000256" key="14">
    <source>
        <dbReference type="ARBA" id="ARBA00023157"/>
    </source>
</evidence>
<name>A0AAJ7UED4_PETMA</name>
<dbReference type="FunFam" id="2.60.40.420:FF:000009">
    <property type="entry name" value="Ceruloplasmin"/>
    <property type="match status" value="1"/>
</dbReference>
<dbReference type="InterPro" id="IPR008972">
    <property type="entry name" value="Cupredoxin"/>
</dbReference>
<keyword evidence="7" id="KW-0479">Metal-binding</keyword>
<evidence type="ECO:0000313" key="19">
    <source>
        <dbReference type="Proteomes" id="UP001318040"/>
    </source>
</evidence>
<evidence type="ECO:0000256" key="8">
    <source>
        <dbReference type="ARBA" id="ARBA00022729"/>
    </source>
</evidence>
<feature type="domain" description="Plastocyanin-like" evidence="18">
    <location>
        <begin position="448"/>
        <end position="560"/>
    </location>
</feature>
<dbReference type="FunFam" id="2.60.40.420:FF:000002">
    <property type="entry name" value="Hephaestin like 1"/>
    <property type="match status" value="2"/>
</dbReference>
<feature type="chain" id="PRO_5042598365" description="ferroxidase" evidence="16">
    <location>
        <begin position="24"/>
        <end position="1092"/>
    </location>
</feature>
<feature type="domain" description="Plastocyanin-like" evidence="17">
    <location>
        <begin position="962"/>
        <end position="1057"/>
    </location>
</feature>
<dbReference type="Pfam" id="PF07732">
    <property type="entry name" value="Cu-oxidase_3"/>
    <property type="match status" value="3"/>
</dbReference>